<proteinExistence type="predicted"/>
<dbReference type="InParanoid" id="A0A1Y2EK91"/>
<sequence>MPTPIDNVMRSKNAVLGFAGLVAAASVWAFWGGDVFPAQPDPKGDPENWTWDEMRRWLAAVTEPTSPVERYEGATAGKD</sequence>
<accession>A0A1Y2EK91</accession>
<dbReference type="RefSeq" id="XP_040721296.1">
    <property type="nucleotide sequence ID" value="XM_040863250.1"/>
</dbReference>
<name>A0A1Y2EK91_9PEZI</name>
<dbReference type="EMBL" id="MCFJ01000001">
    <property type="protein sequence ID" value="ORY71704.1"/>
    <property type="molecule type" value="Genomic_DNA"/>
</dbReference>
<evidence type="ECO:0000313" key="2">
    <source>
        <dbReference type="Proteomes" id="UP000193689"/>
    </source>
</evidence>
<reference evidence="1 2" key="1">
    <citation type="submission" date="2016-07" db="EMBL/GenBank/DDBJ databases">
        <title>Pervasive Adenine N6-methylation of Active Genes in Fungi.</title>
        <authorList>
            <consortium name="DOE Joint Genome Institute"/>
            <person name="Mondo S.J."/>
            <person name="Dannebaum R.O."/>
            <person name="Kuo R.C."/>
            <person name="Labutti K."/>
            <person name="Haridas S."/>
            <person name="Kuo A."/>
            <person name="Salamov A."/>
            <person name="Ahrendt S.R."/>
            <person name="Lipzen A."/>
            <person name="Sullivan W."/>
            <person name="Andreopoulos W.B."/>
            <person name="Clum A."/>
            <person name="Lindquist E."/>
            <person name="Daum C."/>
            <person name="Ramamoorthy G.K."/>
            <person name="Gryganskyi A."/>
            <person name="Culley D."/>
            <person name="Magnuson J.K."/>
            <person name="James T.Y."/>
            <person name="O'Malley M.A."/>
            <person name="Stajich J.E."/>
            <person name="Spatafora J.W."/>
            <person name="Visel A."/>
            <person name="Grigoriev I.V."/>
        </authorList>
    </citation>
    <scope>NUCLEOTIDE SEQUENCE [LARGE SCALE GENOMIC DNA]</scope>
    <source>
        <strain evidence="1 2">CBS 129021</strain>
    </source>
</reference>
<evidence type="ECO:0000313" key="1">
    <source>
        <dbReference type="EMBL" id="ORY71704.1"/>
    </source>
</evidence>
<protein>
    <recommendedName>
        <fullName evidence="3">STE24 endopeptidase</fullName>
    </recommendedName>
</protein>
<dbReference type="AlphaFoldDB" id="A0A1Y2EK91"/>
<gene>
    <name evidence="1" type="ORF">BCR38DRAFT_480193</name>
</gene>
<dbReference type="GeneID" id="63779462"/>
<keyword evidence="2" id="KW-1185">Reference proteome</keyword>
<organism evidence="1 2">
    <name type="scientific">Pseudomassariella vexata</name>
    <dbReference type="NCBI Taxonomy" id="1141098"/>
    <lineage>
        <taxon>Eukaryota</taxon>
        <taxon>Fungi</taxon>
        <taxon>Dikarya</taxon>
        <taxon>Ascomycota</taxon>
        <taxon>Pezizomycotina</taxon>
        <taxon>Sordariomycetes</taxon>
        <taxon>Xylariomycetidae</taxon>
        <taxon>Amphisphaeriales</taxon>
        <taxon>Pseudomassariaceae</taxon>
        <taxon>Pseudomassariella</taxon>
    </lineage>
</organism>
<evidence type="ECO:0008006" key="3">
    <source>
        <dbReference type="Google" id="ProtNLM"/>
    </source>
</evidence>
<dbReference type="OrthoDB" id="5341873at2759"/>
<dbReference type="Proteomes" id="UP000193689">
    <property type="component" value="Unassembled WGS sequence"/>
</dbReference>
<comment type="caution">
    <text evidence="1">The sequence shown here is derived from an EMBL/GenBank/DDBJ whole genome shotgun (WGS) entry which is preliminary data.</text>
</comment>